<accession>A0A061S1L5</accession>
<protein>
    <submittedName>
        <fullName evidence="1">Uncharacterized protein</fullName>
    </submittedName>
</protein>
<organism evidence="1">
    <name type="scientific">Tetraselmis sp. GSL018</name>
    <dbReference type="NCBI Taxonomy" id="582737"/>
    <lineage>
        <taxon>Eukaryota</taxon>
        <taxon>Viridiplantae</taxon>
        <taxon>Chlorophyta</taxon>
        <taxon>core chlorophytes</taxon>
        <taxon>Chlorodendrophyceae</taxon>
        <taxon>Chlorodendrales</taxon>
        <taxon>Chlorodendraceae</taxon>
        <taxon>Tetraselmis</taxon>
    </lineage>
</organism>
<gene>
    <name evidence="1" type="ORF">TSPGSL018_19181</name>
</gene>
<proteinExistence type="predicted"/>
<evidence type="ECO:0000313" key="1">
    <source>
        <dbReference type="EMBL" id="JAC76820.1"/>
    </source>
</evidence>
<dbReference type="EMBL" id="GBEZ01008737">
    <property type="protein sequence ID" value="JAC76820.1"/>
    <property type="molecule type" value="Transcribed_RNA"/>
</dbReference>
<feature type="non-terminal residue" evidence="1">
    <location>
        <position position="1"/>
    </location>
</feature>
<dbReference type="AlphaFoldDB" id="A0A061S1L5"/>
<sequence>ESLEDGGHLSKPKSKISESEFGQMKCFSTVYKSVGKFRRYLEFSSIALSKR</sequence>
<name>A0A061S1L5_9CHLO</name>
<reference evidence="1" key="1">
    <citation type="submission" date="2014-05" db="EMBL/GenBank/DDBJ databases">
        <title>The transcriptome of the halophilic microalga Tetraselmis sp. GSL018 isolated from the Great Salt Lake, Utah.</title>
        <authorList>
            <person name="Jinkerson R.E."/>
            <person name="D'Adamo S."/>
            <person name="Posewitz M.C."/>
        </authorList>
    </citation>
    <scope>NUCLEOTIDE SEQUENCE</scope>
    <source>
        <strain evidence="1">GSL018</strain>
    </source>
</reference>